<dbReference type="EMBL" id="LCNO01000001">
    <property type="protein sequence ID" value="KKU58609.1"/>
    <property type="molecule type" value="Genomic_DNA"/>
</dbReference>
<organism evidence="1 2">
    <name type="scientific">Candidatus Amesbacteria bacterium GW2011_GWA2_47_11b</name>
    <dbReference type="NCBI Taxonomy" id="1618358"/>
    <lineage>
        <taxon>Bacteria</taxon>
        <taxon>Candidatus Amesiibacteriota</taxon>
    </lineage>
</organism>
<reference evidence="1 2" key="1">
    <citation type="journal article" date="2015" name="Nature">
        <title>rRNA introns, odd ribosomes, and small enigmatic genomes across a large radiation of phyla.</title>
        <authorList>
            <person name="Brown C.T."/>
            <person name="Hug L.A."/>
            <person name="Thomas B.C."/>
            <person name="Sharon I."/>
            <person name="Castelle C.J."/>
            <person name="Singh A."/>
            <person name="Wilkins M.J."/>
            <person name="Williams K.H."/>
            <person name="Banfield J.F."/>
        </authorList>
    </citation>
    <scope>NUCLEOTIDE SEQUENCE [LARGE SCALE GENOMIC DNA]</scope>
</reference>
<dbReference type="Proteomes" id="UP000034307">
    <property type="component" value="Unassembled WGS sequence"/>
</dbReference>
<dbReference type="STRING" id="1618358.UX80_C0001G0048"/>
<proteinExistence type="predicted"/>
<comment type="caution">
    <text evidence="1">The sequence shown here is derived from an EMBL/GenBank/DDBJ whole genome shotgun (WGS) entry which is preliminary data.</text>
</comment>
<name>A0A0G1RMT3_9BACT</name>
<evidence type="ECO:0008006" key="3">
    <source>
        <dbReference type="Google" id="ProtNLM"/>
    </source>
</evidence>
<sequence>MLKLLIILNLILLSGQVVLSFGRATQGAHLAGLQNRAQTLAAENQRLRESIYSASSLSHIWVLAERLNLQPRSVNFLIPLPVAAARP</sequence>
<protein>
    <recommendedName>
        <fullName evidence="3">Cell division protein FtsL</fullName>
    </recommendedName>
</protein>
<gene>
    <name evidence="1" type="ORF">UX80_C0001G0048</name>
</gene>
<dbReference type="AlphaFoldDB" id="A0A0G1RMT3"/>
<evidence type="ECO:0000313" key="1">
    <source>
        <dbReference type="EMBL" id="KKU58609.1"/>
    </source>
</evidence>
<accession>A0A0G1RMT3</accession>
<evidence type="ECO:0000313" key="2">
    <source>
        <dbReference type="Proteomes" id="UP000034307"/>
    </source>
</evidence>